<name>A0A4R3NTK9_9HYPH</name>
<evidence type="ECO:0000313" key="2">
    <source>
        <dbReference type="EMBL" id="TCT39266.1"/>
    </source>
</evidence>
<comment type="caution">
    <text evidence="2">The sequence shown here is derived from an EMBL/GenBank/DDBJ whole genome shotgun (WGS) entry which is preliminary data.</text>
</comment>
<dbReference type="EMBL" id="SMAR01000013">
    <property type="protein sequence ID" value="TCT39266.1"/>
    <property type="molecule type" value="Genomic_DNA"/>
</dbReference>
<protein>
    <submittedName>
        <fullName evidence="2">Lipid A 3-O-deacylase PagL</fullName>
    </submittedName>
</protein>
<evidence type="ECO:0000256" key="1">
    <source>
        <dbReference type="SAM" id="SignalP"/>
    </source>
</evidence>
<dbReference type="OrthoDB" id="8112769at2"/>
<feature type="chain" id="PRO_5020930818" evidence="1">
    <location>
        <begin position="27"/>
        <end position="186"/>
    </location>
</feature>
<proteinExistence type="predicted"/>
<feature type="signal peptide" evidence="1">
    <location>
        <begin position="1"/>
        <end position="26"/>
    </location>
</feature>
<dbReference type="InterPro" id="IPR018550">
    <property type="entry name" value="Lipid-A_deacylase-rel"/>
</dbReference>
<accession>A0A4R3NTK9</accession>
<keyword evidence="3" id="KW-1185">Reference proteome</keyword>
<reference evidence="2 3" key="1">
    <citation type="submission" date="2019-03" db="EMBL/GenBank/DDBJ databases">
        <title>Freshwater and sediment microbial communities from various areas in North America, analyzing microbe dynamics in response to fracking.</title>
        <authorList>
            <person name="Lamendella R."/>
        </authorList>
    </citation>
    <scope>NUCLEOTIDE SEQUENCE [LARGE SCALE GENOMIC DNA]</scope>
    <source>
        <strain evidence="2 3">175.2</strain>
    </source>
</reference>
<sequence>MATTKFAIILTTLALAGFPVLQTASAGEKPIQSAKPINNSQYKVFDEVRFEISTSIQVDDDHENGVFLTPSLFLDPFESRGRQGLDKLFHPRFFLAANISTAGAASQLMAGASWKFPVYRKLFLDLGFGGALNNAERTGSTDSPNVGSHILFHEYATIGYSLKNNGTLPQRYATPQMPIWQRKIAA</sequence>
<organism evidence="2 3">
    <name type="scientific">Martelella mediterranea</name>
    <dbReference type="NCBI Taxonomy" id="293089"/>
    <lineage>
        <taxon>Bacteria</taxon>
        <taxon>Pseudomonadati</taxon>
        <taxon>Pseudomonadota</taxon>
        <taxon>Alphaproteobacteria</taxon>
        <taxon>Hyphomicrobiales</taxon>
        <taxon>Aurantimonadaceae</taxon>
        <taxon>Martelella</taxon>
    </lineage>
</organism>
<dbReference type="Pfam" id="PF09411">
    <property type="entry name" value="PagL"/>
    <property type="match status" value="1"/>
</dbReference>
<dbReference type="Proteomes" id="UP000295097">
    <property type="component" value="Unassembled WGS sequence"/>
</dbReference>
<gene>
    <name evidence="2" type="ORF">EDC90_10137</name>
</gene>
<keyword evidence="1" id="KW-0732">Signal</keyword>
<dbReference type="AlphaFoldDB" id="A0A4R3NTK9"/>
<evidence type="ECO:0000313" key="3">
    <source>
        <dbReference type="Proteomes" id="UP000295097"/>
    </source>
</evidence>